<dbReference type="CDD" id="cd00090">
    <property type="entry name" value="HTH_ARSR"/>
    <property type="match status" value="1"/>
</dbReference>
<evidence type="ECO:0000256" key="2">
    <source>
        <dbReference type="ARBA" id="ARBA00023125"/>
    </source>
</evidence>
<dbReference type="AlphaFoldDB" id="A0A6H9YXQ3"/>
<dbReference type="SUPFAM" id="SSF46785">
    <property type="entry name" value="Winged helix' DNA-binding domain"/>
    <property type="match status" value="1"/>
</dbReference>
<dbReference type="Pfam" id="PF12840">
    <property type="entry name" value="HTH_20"/>
    <property type="match status" value="1"/>
</dbReference>
<dbReference type="OrthoDB" id="3730926at2"/>
<dbReference type="InterPro" id="IPR036390">
    <property type="entry name" value="WH_DNA-bd_sf"/>
</dbReference>
<name>A0A6H9YXQ3_9ACTN</name>
<dbReference type="PANTHER" id="PTHR33154">
    <property type="entry name" value="TRANSCRIPTIONAL REGULATOR, ARSR FAMILY"/>
    <property type="match status" value="1"/>
</dbReference>
<dbReference type="Proteomes" id="UP000468735">
    <property type="component" value="Unassembled WGS sequence"/>
</dbReference>
<feature type="domain" description="HTH arsR-type" evidence="5">
    <location>
        <begin position="229"/>
        <end position="305"/>
    </location>
</feature>
<organism evidence="6 7">
    <name type="scientific">Actinomadura rudentiformis</name>
    <dbReference type="NCBI Taxonomy" id="359158"/>
    <lineage>
        <taxon>Bacteria</taxon>
        <taxon>Bacillati</taxon>
        <taxon>Actinomycetota</taxon>
        <taxon>Actinomycetes</taxon>
        <taxon>Streptosporangiales</taxon>
        <taxon>Thermomonosporaceae</taxon>
        <taxon>Actinomadura</taxon>
    </lineage>
</organism>
<keyword evidence="3" id="KW-0804">Transcription</keyword>
<dbReference type="SMART" id="SM00418">
    <property type="entry name" value="HTH_ARSR"/>
    <property type="match status" value="1"/>
</dbReference>
<dbReference type="PANTHER" id="PTHR33154:SF18">
    <property type="entry name" value="ARSENICAL RESISTANCE OPERON REPRESSOR"/>
    <property type="match status" value="1"/>
</dbReference>
<feature type="compositionally biased region" description="Basic and acidic residues" evidence="4">
    <location>
        <begin position="63"/>
        <end position="78"/>
    </location>
</feature>
<feature type="region of interest" description="Disordered" evidence="4">
    <location>
        <begin position="1"/>
        <end position="109"/>
    </location>
</feature>
<keyword evidence="2" id="KW-0238">DNA-binding</keyword>
<comment type="caution">
    <text evidence="6">The sequence shown here is derived from an EMBL/GenBank/DDBJ whole genome shotgun (WGS) entry which is preliminary data.</text>
</comment>
<keyword evidence="7" id="KW-1185">Reference proteome</keyword>
<reference evidence="6 7" key="1">
    <citation type="submission" date="2019-09" db="EMBL/GenBank/DDBJ databases">
        <title>Actinomadura physcomitrii sp. nov., a novel actinomycete isolated from moss [Physcomitrium sphaericum (Ludw) Fuernr].</title>
        <authorList>
            <person name="Zhuang X."/>
            <person name="Liu C."/>
        </authorList>
    </citation>
    <scope>NUCLEOTIDE SEQUENCE [LARGE SCALE GENOMIC DNA]</scope>
    <source>
        <strain evidence="6 7">HMC1</strain>
    </source>
</reference>
<feature type="compositionally biased region" description="Polar residues" evidence="4">
    <location>
        <begin position="35"/>
        <end position="51"/>
    </location>
</feature>
<proteinExistence type="predicted"/>
<dbReference type="InterPro" id="IPR036388">
    <property type="entry name" value="WH-like_DNA-bd_sf"/>
</dbReference>
<dbReference type="InterPro" id="IPR011991">
    <property type="entry name" value="ArsR-like_HTH"/>
</dbReference>
<dbReference type="EMBL" id="WBMT01000011">
    <property type="protein sequence ID" value="KAB2346552.1"/>
    <property type="molecule type" value="Genomic_DNA"/>
</dbReference>
<dbReference type="GO" id="GO:0003700">
    <property type="term" value="F:DNA-binding transcription factor activity"/>
    <property type="evidence" value="ECO:0007669"/>
    <property type="project" value="InterPro"/>
</dbReference>
<evidence type="ECO:0000259" key="5">
    <source>
        <dbReference type="SMART" id="SM00418"/>
    </source>
</evidence>
<keyword evidence="1" id="KW-0805">Transcription regulation</keyword>
<feature type="compositionally biased region" description="Polar residues" evidence="4">
    <location>
        <begin position="10"/>
        <end position="23"/>
    </location>
</feature>
<dbReference type="Gene3D" id="1.10.10.10">
    <property type="entry name" value="Winged helix-like DNA-binding domain superfamily/Winged helix DNA-binding domain"/>
    <property type="match status" value="1"/>
</dbReference>
<sequence length="315" mass="33947">MPKRPRRTRIQVNASPAATNAVPTPQAHRRRRSTSGRAVSESCSATNSSNLLIGRTPVGGIDVRQRNDRCQAREREQGTCRPPLFPGRRPSKDGPNGVSPMIPPPGATRECYPGPFGNTPPRSPICRLSPRFAGPRCRARPGVCRNYGIADYRGGMSTTDDRLSALEARVAELEARLSGPSATPGRAAADDTGQLRYGGDARLGGYEWTWEVVRTPGELLKLPAGPLAAVLQAAGHPARFEVLRLLLTGPRTVNELQSELELNSTGQLYHHLKALSGAGLIEQTERAVYRLPAQVVFPVLALAAAAFDVTQARRA</sequence>
<accession>A0A6H9YXQ3</accession>
<dbReference type="InterPro" id="IPR001845">
    <property type="entry name" value="HTH_ArsR_DNA-bd_dom"/>
</dbReference>
<evidence type="ECO:0000256" key="4">
    <source>
        <dbReference type="SAM" id="MobiDB-lite"/>
    </source>
</evidence>
<gene>
    <name evidence="6" type="ORF">F8566_24210</name>
</gene>
<protein>
    <submittedName>
        <fullName evidence="6">Helix-turn-helix domain-containing protein</fullName>
    </submittedName>
</protein>
<evidence type="ECO:0000256" key="1">
    <source>
        <dbReference type="ARBA" id="ARBA00023015"/>
    </source>
</evidence>
<evidence type="ECO:0000313" key="6">
    <source>
        <dbReference type="EMBL" id="KAB2346552.1"/>
    </source>
</evidence>
<evidence type="ECO:0000256" key="3">
    <source>
        <dbReference type="ARBA" id="ARBA00023163"/>
    </source>
</evidence>
<evidence type="ECO:0000313" key="7">
    <source>
        <dbReference type="Proteomes" id="UP000468735"/>
    </source>
</evidence>
<dbReference type="InterPro" id="IPR051081">
    <property type="entry name" value="HTH_MetalResp_TranReg"/>
</dbReference>
<dbReference type="GO" id="GO:0003677">
    <property type="term" value="F:DNA binding"/>
    <property type="evidence" value="ECO:0007669"/>
    <property type="project" value="UniProtKB-KW"/>
</dbReference>